<dbReference type="EMBL" id="WMQE01000014">
    <property type="protein sequence ID" value="MTK21254.1"/>
    <property type="molecule type" value="Genomic_DNA"/>
</dbReference>
<dbReference type="InterPro" id="IPR046544">
    <property type="entry name" value="GH146_SB_dom"/>
</dbReference>
<dbReference type="RefSeq" id="WP_006784062.1">
    <property type="nucleotide sequence ID" value="NZ_JAMQUV010000015.1"/>
</dbReference>
<sequence length="763" mass="87731">MSSEFVRLEKDSLFEISQAVGKQYLLDLDVERLLAPIYEGASQIPPKPSYGGWESLEIKGHSIGHYLSALTCMYEATKDLELKERMDYIIETFSLLQRADGYLGGFLSTPFEQVFTGEFHVDHFSLSHYWVPWYSIHKIYAGLMDAYQIGKNVEALNILKKLADWAYEGSRLMSDEQFQRMLICEYGGMNEVMAELYEITQDERYLYLAKRFTQHLIMDPLAAGVDDLQGRHANTQIPKVLGAAKLYEVTGDDYYYRVAKFFFETVVLHRSYVIGGNSSGEHFGPSDTEALSREAAETCNTYNMIKLAKYLFKWTKDSKYIDFIERATYNHILASQDPHTGCKIYFTSNYPGHFKVYGTKEDSFWCCTGTGMENPGRYTHHIFFKEDEDFYVNLFMASSFVKEDEQLKVVLQTDFPISNVVKLVFEEANQLFLNVKIRVPYWLNAPIEVRFKGQSYEGNGQGYLMISDTFHADDEIEIVLPMGLHEYVSMDDPHKVAFMYGPVVLAAVLGCEHFPACDIVPDHLSLMTQQTIRVPKIVTDYQDLNQWIELVNQKTLTFKTAPNAKPGDVSFTLKPFYAIHHERYTIYFSKYRSEEFLNLGDETLSRDELLFDQTVDLVKTGEQQSEIEHQFKSVESYAGYLADVNMWWRDARGIDGSFSYEMEVIPNEKMALLVSYFGLNGENLEPVKRVFDLLVNDELIQTERLMATKNVEVVDVVYPISSDLLANVKPNEDGKYKVTVSFRNRFEDSIVGGILEVRTILQA</sequence>
<dbReference type="Pfam" id="PF07944">
    <property type="entry name" value="Beta-AFase-like_GH127_cat"/>
    <property type="match status" value="1"/>
</dbReference>
<feature type="domain" description="DUF4986" evidence="2">
    <location>
        <begin position="534"/>
        <end position="588"/>
    </location>
</feature>
<dbReference type="InterPro" id="IPR032275">
    <property type="entry name" value="DUF4986"/>
</dbReference>
<evidence type="ECO:0000313" key="5">
    <source>
        <dbReference type="EMBL" id="MTK21254.1"/>
    </source>
</evidence>
<dbReference type="AlphaFoldDB" id="A0A9X5APD7"/>
<feature type="domain" description="Non-reducing end beta-L-arabinofuranosidase-like GH127 catalytic" evidence="1">
    <location>
        <begin position="6"/>
        <end position="378"/>
    </location>
</feature>
<dbReference type="PANTHER" id="PTHR31151:SF0">
    <property type="entry name" value="PROLINE-TRNA LIGASE (DUF1680)"/>
    <property type="match status" value="1"/>
</dbReference>
<dbReference type="GO" id="GO:0005975">
    <property type="term" value="P:carbohydrate metabolic process"/>
    <property type="evidence" value="ECO:0007669"/>
    <property type="project" value="InterPro"/>
</dbReference>
<comment type="caution">
    <text evidence="5">The sequence shown here is derived from an EMBL/GenBank/DDBJ whole genome shotgun (WGS) entry which is preliminary data.</text>
</comment>
<proteinExistence type="predicted"/>
<dbReference type="InterPro" id="IPR049046">
    <property type="entry name" value="Beta-AFase-like_GH127_middle"/>
</dbReference>
<dbReference type="Pfam" id="PF20736">
    <property type="entry name" value="Glyco_hydro127M"/>
    <property type="match status" value="1"/>
</dbReference>
<feature type="domain" description="Non-reducing end beta-L-arabinofuranosidase-like GH127 middle" evidence="4">
    <location>
        <begin position="390"/>
        <end position="482"/>
    </location>
</feature>
<dbReference type="Pfam" id="PF20620">
    <property type="entry name" value="DUF6805"/>
    <property type="match status" value="1"/>
</dbReference>
<gene>
    <name evidence="5" type="ORF">GMA92_07460</name>
</gene>
<protein>
    <recommendedName>
        <fullName evidence="7">Glycosyl hydrolase</fullName>
    </recommendedName>
</protein>
<evidence type="ECO:0000259" key="2">
    <source>
        <dbReference type="Pfam" id="PF16375"/>
    </source>
</evidence>
<evidence type="ECO:0000259" key="4">
    <source>
        <dbReference type="Pfam" id="PF20736"/>
    </source>
</evidence>
<evidence type="ECO:0000313" key="6">
    <source>
        <dbReference type="Proteomes" id="UP000487649"/>
    </source>
</evidence>
<name>A0A9X5APD7_9FIRM</name>
<dbReference type="Proteomes" id="UP000487649">
    <property type="component" value="Unassembled WGS sequence"/>
</dbReference>
<feature type="domain" description="Glycoside hydrolase GH146 substrate-binding" evidence="3">
    <location>
        <begin position="612"/>
        <end position="758"/>
    </location>
</feature>
<dbReference type="Pfam" id="PF16375">
    <property type="entry name" value="DUF4986"/>
    <property type="match status" value="1"/>
</dbReference>
<dbReference type="Gene3D" id="1.50.10.20">
    <property type="match status" value="1"/>
</dbReference>
<evidence type="ECO:0000259" key="1">
    <source>
        <dbReference type="Pfam" id="PF07944"/>
    </source>
</evidence>
<accession>A0A9X5APD7</accession>
<dbReference type="InterPro" id="IPR012878">
    <property type="entry name" value="Beta-AFase-like_GH127_cat"/>
</dbReference>
<organism evidence="5 6">
    <name type="scientific">Turicibacter sanguinis</name>
    <dbReference type="NCBI Taxonomy" id="154288"/>
    <lineage>
        <taxon>Bacteria</taxon>
        <taxon>Bacillati</taxon>
        <taxon>Bacillota</taxon>
        <taxon>Erysipelotrichia</taxon>
        <taxon>Erysipelotrichales</taxon>
        <taxon>Turicibacteraceae</taxon>
        <taxon>Turicibacter</taxon>
    </lineage>
</organism>
<dbReference type="InterPro" id="IPR008928">
    <property type="entry name" value="6-hairpin_glycosidase_sf"/>
</dbReference>
<dbReference type="PANTHER" id="PTHR31151">
    <property type="entry name" value="PROLINE-TRNA LIGASE (DUF1680)"/>
    <property type="match status" value="1"/>
</dbReference>
<reference evidence="5 6" key="1">
    <citation type="journal article" date="2019" name="Nat. Med.">
        <title>A library of human gut bacterial isolates paired with longitudinal multiomics data enables mechanistic microbiome research.</title>
        <authorList>
            <person name="Poyet M."/>
            <person name="Groussin M."/>
            <person name="Gibbons S.M."/>
            <person name="Avila-Pacheco J."/>
            <person name="Jiang X."/>
            <person name="Kearney S.M."/>
            <person name="Perrotta A.R."/>
            <person name="Berdy B."/>
            <person name="Zhao S."/>
            <person name="Lieberman T.D."/>
            <person name="Swanson P.K."/>
            <person name="Smith M."/>
            <person name="Roesemann S."/>
            <person name="Alexander J.E."/>
            <person name="Rich S.A."/>
            <person name="Livny J."/>
            <person name="Vlamakis H."/>
            <person name="Clish C."/>
            <person name="Bullock K."/>
            <person name="Deik A."/>
            <person name="Scott J."/>
            <person name="Pierce K.A."/>
            <person name="Xavier R.J."/>
            <person name="Alm E.J."/>
        </authorList>
    </citation>
    <scope>NUCLEOTIDE SEQUENCE [LARGE SCALE GENOMIC DNA]</scope>
    <source>
        <strain evidence="5 6">BIOML-A198</strain>
    </source>
</reference>
<evidence type="ECO:0000259" key="3">
    <source>
        <dbReference type="Pfam" id="PF20620"/>
    </source>
</evidence>
<dbReference type="SUPFAM" id="SSF48208">
    <property type="entry name" value="Six-hairpin glycosidases"/>
    <property type="match status" value="1"/>
</dbReference>
<evidence type="ECO:0008006" key="7">
    <source>
        <dbReference type="Google" id="ProtNLM"/>
    </source>
</evidence>